<dbReference type="InterPro" id="IPR001509">
    <property type="entry name" value="Epimerase_deHydtase"/>
</dbReference>
<reference evidence="2 3" key="1">
    <citation type="submission" date="2016-10" db="EMBL/GenBank/DDBJ databases">
        <authorList>
            <person name="de Groot N.N."/>
        </authorList>
    </citation>
    <scope>NUCLEOTIDE SEQUENCE [LARGE SCALE GENOMIC DNA]</scope>
    <source>
        <strain evidence="2 3">DSM 26424</strain>
    </source>
</reference>
<keyword evidence="3" id="KW-1185">Reference proteome</keyword>
<dbReference type="InterPro" id="IPR036291">
    <property type="entry name" value="NAD(P)-bd_dom_sf"/>
</dbReference>
<dbReference type="GO" id="GO:0005737">
    <property type="term" value="C:cytoplasm"/>
    <property type="evidence" value="ECO:0007669"/>
    <property type="project" value="TreeGrafter"/>
</dbReference>
<dbReference type="Proteomes" id="UP000199093">
    <property type="component" value="Unassembled WGS sequence"/>
</dbReference>
<dbReference type="RefSeq" id="WP_089849120.1">
    <property type="nucleotide sequence ID" value="NZ_FNEJ01000015.1"/>
</dbReference>
<dbReference type="SUPFAM" id="SSF51735">
    <property type="entry name" value="NAD(P)-binding Rossmann-fold domains"/>
    <property type="match status" value="1"/>
</dbReference>
<proteinExistence type="predicted"/>
<dbReference type="OrthoDB" id="9787292at2"/>
<organism evidence="2 3">
    <name type="scientific">Salipiger marinus</name>
    <dbReference type="NCBI Taxonomy" id="555512"/>
    <lineage>
        <taxon>Bacteria</taxon>
        <taxon>Pseudomonadati</taxon>
        <taxon>Pseudomonadota</taxon>
        <taxon>Alphaproteobacteria</taxon>
        <taxon>Rhodobacterales</taxon>
        <taxon>Roseobacteraceae</taxon>
        <taxon>Salipiger</taxon>
    </lineage>
</organism>
<accession>A0A1G8QAV1</accession>
<sequence length="301" mass="31404">MRIFVTGATGFVGAAVVSDLQAHGHSVLGLARSDRSAAQLKTAGAEVLRGDLAMPDRLVAGARAADAILHAGFLHDFPRFAEACEIDRRAIEALGTAVAGTGKPLVVTAGLAFLDTAGAVAVETDRAFPPSAAYPRATEAAADALRAQGVPVTLLRLPPSVHGRGDHGFVPMLIDIARRTGRAAYIGEGANLWPAVAVQDAARLYRLAVEQGPSAEICHAVGEAGVPFRQIAEAIAIGLGVPSMSLSEEEARAHFGWFFPFATLDQTASGERTRARLGWQPGGPDLLTDLRSAGYFEVPVV</sequence>
<name>A0A1G8QAV1_9RHOB</name>
<protein>
    <submittedName>
        <fullName evidence="2">Nucleoside-diphosphate-sugar epimerase</fullName>
    </submittedName>
</protein>
<dbReference type="InterPro" id="IPR051783">
    <property type="entry name" value="NAD(P)-dependent_oxidoreduct"/>
</dbReference>
<dbReference type="EMBL" id="FNEJ01000015">
    <property type="protein sequence ID" value="SDJ01728.1"/>
    <property type="molecule type" value="Genomic_DNA"/>
</dbReference>
<dbReference type="Pfam" id="PF01370">
    <property type="entry name" value="Epimerase"/>
    <property type="match status" value="1"/>
</dbReference>
<dbReference type="PANTHER" id="PTHR48079">
    <property type="entry name" value="PROTEIN YEEZ"/>
    <property type="match status" value="1"/>
</dbReference>
<evidence type="ECO:0000259" key="1">
    <source>
        <dbReference type="Pfam" id="PF01370"/>
    </source>
</evidence>
<dbReference type="GO" id="GO:0004029">
    <property type="term" value="F:aldehyde dehydrogenase (NAD+) activity"/>
    <property type="evidence" value="ECO:0007669"/>
    <property type="project" value="TreeGrafter"/>
</dbReference>
<evidence type="ECO:0000313" key="2">
    <source>
        <dbReference type="EMBL" id="SDJ01728.1"/>
    </source>
</evidence>
<dbReference type="AlphaFoldDB" id="A0A1G8QAV1"/>
<gene>
    <name evidence="2" type="ORF">SAMN04487993_101512</name>
</gene>
<evidence type="ECO:0000313" key="3">
    <source>
        <dbReference type="Proteomes" id="UP000199093"/>
    </source>
</evidence>
<dbReference type="CDD" id="cd05262">
    <property type="entry name" value="SDR_a7"/>
    <property type="match status" value="1"/>
</dbReference>
<dbReference type="Gene3D" id="3.40.50.720">
    <property type="entry name" value="NAD(P)-binding Rossmann-like Domain"/>
    <property type="match status" value="1"/>
</dbReference>
<dbReference type="PANTHER" id="PTHR48079:SF6">
    <property type="entry name" value="NAD(P)-BINDING DOMAIN-CONTAINING PROTEIN-RELATED"/>
    <property type="match status" value="1"/>
</dbReference>
<feature type="domain" description="NAD-dependent epimerase/dehydratase" evidence="1">
    <location>
        <begin position="3"/>
        <end position="214"/>
    </location>
</feature>
<dbReference type="STRING" id="555512.SAMN04487993_101512"/>